<evidence type="ECO:0008006" key="4">
    <source>
        <dbReference type="Google" id="ProtNLM"/>
    </source>
</evidence>
<sequence length="76" mass="8597">MTRRRSPRTPSPARRILLRGIAVAVLVAVALYGYTFYRGWQLRDSCTGNGGEWNAELEQCTFRLALPEQSPPEFTP</sequence>
<keyword evidence="1" id="KW-1133">Transmembrane helix</keyword>
<proteinExistence type="predicted"/>
<comment type="caution">
    <text evidence="2">The sequence shown here is derived from an EMBL/GenBank/DDBJ whole genome shotgun (WGS) entry which is preliminary data.</text>
</comment>
<dbReference type="Proteomes" id="UP001589898">
    <property type="component" value="Unassembled WGS sequence"/>
</dbReference>
<dbReference type="RefSeq" id="WP_189495748.1">
    <property type="nucleotide sequence ID" value="NZ_BMZT01000003.1"/>
</dbReference>
<feature type="transmembrane region" description="Helical" evidence="1">
    <location>
        <begin position="16"/>
        <end position="37"/>
    </location>
</feature>
<name>A0ABV6T1S8_9GAMM</name>
<keyword evidence="1" id="KW-0812">Transmembrane</keyword>
<keyword evidence="1" id="KW-0472">Membrane</keyword>
<accession>A0ABV6T1S8</accession>
<reference evidence="2 3" key="1">
    <citation type="submission" date="2024-09" db="EMBL/GenBank/DDBJ databases">
        <authorList>
            <person name="Sun Q."/>
            <person name="Mori K."/>
        </authorList>
    </citation>
    <scope>NUCLEOTIDE SEQUENCE [LARGE SCALE GENOMIC DNA]</scope>
    <source>
        <strain evidence="2 3">KCTC 52403</strain>
    </source>
</reference>
<gene>
    <name evidence="2" type="ORF">ACFFFU_11485</name>
</gene>
<evidence type="ECO:0000313" key="3">
    <source>
        <dbReference type="Proteomes" id="UP001589898"/>
    </source>
</evidence>
<evidence type="ECO:0000256" key="1">
    <source>
        <dbReference type="SAM" id="Phobius"/>
    </source>
</evidence>
<keyword evidence="3" id="KW-1185">Reference proteome</keyword>
<organism evidence="2 3">
    <name type="scientific">Luteimonas padinae</name>
    <dbReference type="NCBI Taxonomy" id="1714359"/>
    <lineage>
        <taxon>Bacteria</taxon>
        <taxon>Pseudomonadati</taxon>
        <taxon>Pseudomonadota</taxon>
        <taxon>Gammaproteobacteria</taxon>
        <taxon>Lysobacterales</taxon>
        <taxon>Lysobacteraceae</taxon>
        <taxon>Luteimonas</taxon>
    </lineage>
</organism>
<evidence type="ECO:0000313" key="2">
    <source>
        <dbReference type="EMBL" id="MFC0718361.1"/>
    </source>
</evidence>
<protein>
    <recommendedName>
        <fullName evidence="4">DUF4124 domain-containing protein</fullName>
    </recommendedName>
</protein>
<dbReference type="EMBL" id="JBHLTF010000032">
    <property type="protein sequence ID" value="MFC0718361.1"/>
    <property type="molecule type" value="Genomic_DNA"/>
</dbReference>